<feature type="compositionally biased region" description="Polar residues" evidence="3">
    <location>
        <begin position="263"/>
        <end position="276"/>
    </location>
</feature>
<feature type="region of interest" description="Disordered" evidence="3">
    <location>
        <begin position="1"/>
        <end position="111"/>
    </location>
</feature>
<dbReference type="Gene3D" id="1.10.30.10">
    <property type="entry name" value="High mobility group box domain"/>
    <property type="match status" value="1"/>
</dbReference>
<dbReference type="PROSITE" id="PS50118">
    <property type="entry name" value="HMG_BOX_2"/>
    <property type="match status" value="1"/>
</dbReference>
<gene>
    <name evidence="5" type="ORF">ACHAWO_007221</name>
</gene>
<keyword evidence="1 2" id="KW-0238">DNA-binding</keyword>
<evidence type="ECO:0000256" key="1">
    <source>
        <dbReference type="ARBA" id="ARBA00023125"/>
    </source>
</evidence>
<name>A0ABD3NGB1_9STRA</name>
<dbReference type="SUPFAM" id="SSF47095">
    <property type="entry name" value="HMG-box"/>
    <property type="match status" value="1"/>
</dbReference>
<evidence type="ECO:0000256" key="3">
    <source>
        <dbReference type="SAM" id="MobiDB-lite"/>
    </source>
</evidence>
<feature type="compositionally biased region" description="Basic and acidic residues" evidence="3">
    <location>
        <begin position="444"/>
        <end position="455"/>
    </location>
</feature>
<reference evidence="5 6" key="1">
    <citation type="submission" date="2024-10" db="EMBL/GenBank/DDBJ databases">
        <title>Updated reference genomes for cyclostephanoid diatoms.</title>
        <authorList>
            <person name="Roberts W.R."/>
            <person name="Alverson A.J."/>
        </authorList>
    </citation>
    <scope>NUCLEOTIDE SEQUENCE [LARGE SCALE GENOMIC DNA]</scope>
    <source>
        <strain evidence="5 6">AJA010-31</strain>
    </source>
</reference>
<dbReference type="GO" id="GO:0005634">
    <property type="term" value="C:nucleus"/>
    <property type="evidence" value="ECO:0007669"/>
    <property type="project" value="UniProtKB-UniRule"/>
</dbReference>
<dbReference type="Pfam" id="PF09011">
    <property type="entry name" value="HMG_box_2"/>
    <property type="match status" value="1"/>
</dbReference>
<dbReference type="EMBL" id="JALLPJ020001169">
    <property type="protein sequence ID" value="KAL3775036.1"/>
    <property type="molecule type" value="Genomic_DNA"/>
</dbReference>
<feature type="compositionally biased region" description="Basic residues" evidence="3">
    <location>
        <begin position="71"/>
        <end position="81"/>
    </location>
</feature>
<dbReference type="InterPro" id="IPR050342">
    <property type="entry name" value="HMGB"/>
</dbReference>
<comment type="caution">
    <text evidence="5">The sequence shown here is derived from an EMBL/GenBank/DDBJ whole genome shotgun (WGS) entry which is preliminary data.</text>
</comment>
<sequence length="472" mass="52653">MPTAEESAPKVEATNTEQEPENLAPVKEGNEHEAKDAPADSLSHAASASQDPPQDDIMPPRPPMPQMHPYYPHHSHNHQQPHHSNYQKPPGSKPPKRQYILKNPNRPKRPLSAYNVFFKYERERLVREEMMKEENADERKVEEIIATKEKTKNGKRVHRKTHGAIAFADLGKLIAQNWKALPESERAKYTAEANIDKARYQREVEERNADMPPEPGPSGRAGESVSTEPAGPNIRNKRLGEGVPGGSEKRAKTSYGWSGYQDEGQSGEQHYGQSTRGPPPYYDPYFGYGRAGAEGYGPPPPPPGYGGPPPPPGPYGYYPPPPPDYYYGRPPPMTPGESKDAAQQQQAFVPPYPYPYPGYPPRQPVPMQAPNQQMPPSPQRWMPPDGPENQLVAECAYQCEVCNIAVFSTFKECADHEEECAKKHGHLLQDQEEKPPPQSSPNTQKKEEKEQRDAVEAVLLLKTAEGGEAKTD</sequence>
<feature type="region of interest" description="Disordered" evidence="3">
    <location>
        <begin position="183"/>
        <end position="386"/>
    </location>
</feature>
<feature type="compositionally biased region" description="Pro residues" evidence="3">
    <location>
        <begin position="350"/>
        <end position="364"/>
    </location>
</feature>
<dbReference type="SMART" id="SM00398">
    <property type="entry name" value="HMG"/>
    <property type="match status" value="1"/>
</dbReference>
<evidence type="ECO:0000313" key="5">
    <source>
        <dbReference type="EMBL" id="KAL3775036.1"/>
    </source>
</evidence>
<proteinExistence type="predicted"/>
<dbReference type="PANTHER" id="PTHR48112:SF22">
    <property type="entry name" value="MITOCHONDRIAL TRANSCRIPTION FACTOR A, ISOFORM B"/>
    <property type="match status" value="1"/>
</dbReference>
<keyword evidence="2" id="KW-0539">Nucleus</keyword>
<dbReference type="Proteomes" id="UP001530400">
    <property type="component" value="Unassembled WGS sequence"/>
</dbReference>
<dbReference type="PANTHER" id="PTHR48112">
    <property type="entry name" value="HIGH MOBILITY GROUP PROTEIN DSP1"/>
    <property type="match status" value="1"/>
</dbReference>
<dbReference type="InterPro" id="IPR009071">
    <property type="entry name" value="HMG_box_dom"/>
</dbReference>
<dbReference type="GO" id="GO:0003677">
    <property type="term" value="F:DNA binding"/>
    <property type="evidence" value="ECO:0007669"/>
    <property type="project" value="UniProtKB-UniRule"/>
</dbReference>
<keyword evidence="6" id="KW-1185">Reference proteome</keyword>
<dbReference type="AlphaFoldDB" id="A0ABD3NGB1"/>
<feature type="compositionally biased region" description="Basic and acidic residues" evidence="3">
    <location>
        <begin position="183"/>
        <end position="209"/>
    </location>
</feature>
<dbReference type="InterPro" id="IPR036910">
    <property type="entry name" value="HMG_box_dom_sf"/>
</dbReference>
<feature type="compositionally biased region" description="Basic and acidic residues" evidence="3">
    <location>
        <begin position="424"/>
        <end position="435"/>
    </location>
</feature>
<feature type="compositionally biased region" description="Pro residues" evidence="3">
    <location>
        <begin position="297"/>
        <end position="334"/>
    </location>
</feature>
<feature type="region of interest" description="Disordered" evidence="3">
    <location>
        <begin position="424"/>
        <end position="472"/>
    </location>
</feature>
<feature type="domain" description="HMG box" evidence="4">
    <location>
        <begin position="107"/>
        <end position="208"/>
    </location>
</feature>
<evidence type="ECO:0000259" key="4">
    <source>
        <dbReference type="PROSITE" id="PS50118"/>
    </source>
</evidence>
<evidence type="ECO:0000313" key="6">
    <source>
        <dbReference type="Proteomes" id="UP001530400"/>
    </source>
</evidence>
<accession>A0ABD3NGB1</accession>
<protein>
    <recommendedName>
        <fullName evidence="4">HMG box domain-containing protein</fullName>
    </recommendedName>
</protein>
<organism evidence="5 6">
    <name type="scientific">Cyclotella atomus</name>
    <dbReference type="NCBI Taxonomy" id="382360"/>
    <lineage>
        <taxon>Eukaryota</taxon>
        <taxon>Sar</taxon>
        <taxon>Stramenopiles</taxon>
        <taxon>Ochrophyta</taxon>
        <taxon>Bacillariophyta</taxon>
        <taxon>Coscinodiscophyceae</taxon>
        <taxon>Thalassiosirophycidae</taxon>
        <taxon>Stephanodiscales</taxon>
        <taxon>Stephanodiscaceae</taxon>
        <taxon>Cyclotella</taxon>
    </lineage>
</organism>
<feature type="DNA-binding region" description="HMG box" evidence="2">
    <location>
        <begin position="107"/>
        <end position="208"/>
    </location>
</feature>
<evidence type="ECO:0000256" key="2">
    <source>
        <dbReference type="PROSITE-ProRule" id="PRU00267"/>
    </source>
</evidence>
<feature type="compositionally biased region" description="Basic and acidic residues" evidence="3">
    <location>
        <begin position="28"/>
        <end position="38"/>
    </location>
</feature>